<proteinExistence type="predicted"/>
<gene>
    <name evidence="3" type="ORF">MNBD_BACTEROID05-920</name>
</gene>
<dbReference type="NCBIfam" id="TIGR00254">
    <property type="entry name" value="GGDEF"/>
    <property type="match status" value="1"/>
</dbReference>
<dbReference type="EMBL" id="UOEN01000165">
    <property type="protein sequence ID" value="VAW13349.1"/>
    <property type="molecule type" value="Genomic_DNA"/>
</dbReference>
<feature type="transmembrane region" description="Helical" evidence="1">
    <location>
        <begin position="6"/>
        <end position="24"/>
    </location>
</feature>
<dbReference type="SUPFAM" id="SSF55073">
    <property type="entry name" value="Nucleotide cyclase"/>
    <property type="match status" value="1"/>
</dbReference>
<dbReference type="PANTHER" id="PTHR45138">
    <property type="entry name" value="REGULATORY COMPONENTS OF SENSORY TRANSDUCTION SYSTEM"/>
    <property type="match status" value="1"/>
</dbReference>
<evidence type="ECO:0000259" key="2">
    <source>
        <dbReference type="PROSITE" id="PS50887"/>
    </source>
</evidence>
<dbReference type="GO" id="GO:0052621">
    <property type="term" value="F:diguanylate cyclase activity"/>
    <property type="evidence" value="ECO:0007669"/>
    <property type="project" value="TreeGrafter"/>
</dbReference>
<accession>A0A3B0TMB0</accession>
<dbReference type="PROSITE" id="PS50887">
    <property type="entry name" value="GGDEF"/>
    <property type="match status" value="1"/>
</dbReference>
<dbReference type="InterPro" id="IPR043128">
    <property type="entry name" value="Rev_trsase/Diguanyl_cyclase"/>
</dbReference>
<keyword evidence="1" id="KW-0812">Transmembrane</keyword>
<keyword evidence="1" id="KW-1133">Transmembrane helix</keyword>
<dbReference type="InterPro" id="IPR000160">
    <property type="entry name" value="GGDEF_dom"/>
</dbReference>
<dbReference type="GO" id="GO:1902201">
    <property type="term" value="P:negative regulation of bacterial-type flagellum-dependent cell motility"/>
    <property type="evidence" value="ECO:0007669"/>
    <property type="project" value="TreeGrafter"/>
</dbReference>
<dbReference type="AlphaFoldDB" id="A0A3B0TMB0"/>
<dbReference type="PANTHER" id="PTHR45138:SF9">
    <property type="entry name" value="DIGUANYLATE CYCLASE DGCM-RELATED"/>
    <property type="match status" value="1"/>
</dbReference>
<evidence type="ECO:0000313" key="3">
    <source>
        <dbReference type="EMBL" id="VAW13349.1"/>
    </source>
</evidence>
<keyword evidence="1" id="KW-0472">Membrane</keyword>
<dbReference type="Gene3D" id="3.30.70.270">
    <property type="match status" value="1"/>
</dbReference>
<reference evidence="3" key="1">
    <citation type="submission" date="2018-06" db="EMBL/GenBank/DDBJ databases">
        <authorList>
            <person name="Zhirakovskaya E."/>
        </authorList>
    </citation>
    <scope>NUCLEOTIDE SEQUENCE</scope>
</reference>
<organism evidence="3">
    <name type="scientific">hydrothermal vent metagenome</name>
    <dbReference type="NCBI Taxonomy" id="652676"/>
    <lineage>
        <taxon>unclassified sequences</taxon>
        <taxon>metagenomes</taxon>
        <taxon>ecological metagenomes</taxon>
    </lineage>
</organism>
<protein>
    <recommendedName>
        <fullName evidence="2">GGDEF domain-containing protein</fullName>
    </recommendedName>
</protein>
<dbReference type="InterPro" id="IPR050469">
    <property type="entry name" value="Diguanylate_Cyclase"/>
</dbReference>
<sequence length="267" mass="31305">MTTFFIIGIILYIGFFFFNANKVVSDYEQKFQSEVNQAYQESEKLSEKRASGGKEMRSLESEALEIFTLYEMTKDIATGFNEKDAFEIFQSTLRRHTNFQECLLLDPSDETVKDWRKNKNNFVFTLKSKRRMIGYIVVVDIDASEVEKVRILGHQFALALRRIKLYQEIEKMAITDSLTDVFTRRYCMERFREELHRSKQRKISLSFMMMDVDHFKSFNDQYGHLTGDQILQEIGSIIKENIREIDIAGRFGGEEFCVVLPDTDCDG</sequence>
<evidence type="ECO:0000256" key="1">
    <source>
        <dbReference type="SAM" id="Phobius"/>
    </source>
</evidence>
<dbReference type="GO" id="GO:0005886">
    <property type="term" value="C:plasma membrane"/>
    <property type="evidence" value="ECO:0007669"/>
    <property type="project" value="TreeGrafter"/>
</dbReference>
<dbReference type="GO" id="GO:0043709">
    <property type="term" value="P:cell adhesion involved in single-species biofilm formation"/>
    <property type="evidence" value="ECO:0007669"/>
    <property type="project" value="TreeGrafter"/>
</dbReference>
<feature type="non-terminal residue" evidence="3">
    <location>
        <position position="267"/>
    </location>
</feature>
<name>A0A3B0TMB0_9ZZZZ</name>
<dbReference type="SMART" id="SM00267">
    <property type="entry name" value="GGDEF"/>
    <property type="match status" value="1"/>
</dbReference>
<dbReference type="CDD" id="cd01949">
    <property type="entry name" value="GGDEF"/>
    <property type="match status" value="1"/>
</dbReference>
<dbReference type="Pfam" id="PF00990">
    <property type="entry name" value="GGDEF"/>
    <property type="match status" value="1"/>
</dbReference>
<dbReference type="InterPro" id="IPR029787">
    <property type="entry name" value="Nucleotide_cyclase"/>
</dbReference>
<feature type="domain" description="GGDEF" evidence="2">
    <location>
        <begin position="203"/>
        <end position="267"/>
    </location>
</feature>